<comment type="caution">
    <text evidence="2">The sequence shown here is derived from an EMBL/GenBank/DDBJ whole genome shotgun (WGS) entry which is preliminary data.</text>
</comment>
<organism evidence="2 3">
    <name type="scientific">Sphingobacterium olei</name>
    <dbReference type="NCBI Taxonomy" id="2571155"/>
    <lineage>
        <taxon>Bacteria</taxon>
        <taxon>Pseudomonadati</taxon>
        <taxon>Bacteroidota</taxon>
        <taxon>Sphingobacteriia</taxon>
        <taxon>Sphingobacteriales</taxon>
        <taxon>Sphingobacteriaceae</taxon>
        <taxon>Sphingobacterium</taxon>
    </lineage>
</organism>
<protein>
    <recommendedName>
        <fullName evidence="4">Tail fiber domain-containing protein</fullName>
    </recommendedName>
</protein>
<feature type="chain" id="PRO_5020359941" description="Tail fiber domain-containing protein" evidence="1">
    <location>
        <begin position="23"/>
        <end position="298"/>
    </location>
</feature>
<keyword evidence="1" id="KW-0732">Signal</keyword>
<gene>
    <name evidence="2" type="ORF">FAZ15_16170</name>
</gene>
<proteinExistence type="predicted"/>
<sequence length="298" mass="33150">MRIIELLICVAVMSLFMPASYAQETAIALNYKHKRIDATGNVAYTKALILLHPIYNGADLPNNYAVGHLVARRGSVNAMNRLNTVFVNSSSAYRTTSATLSSFDDVQVAAPWKFKTCFYNGTKYLALDIPYTGAQHSLGFQFAGWNSSSGESLKFVIYDINGVPQNIGNLTDIADYAANMDNTQQVKNFNVLGRVGIGTTTPTEELSVNGNIRAKEIKVETVNWPDYVFEKDHKLMSLDSLGSFINKNGHLPDIPTAKEVELNGVQVGEMVNMLLKKNEELTLYILQQDRRIKELEKK</sequence>
<dbReference type="EMBL" id="SUME01000007">
    <property type="protein sequence ID" value="TJZ53575.1"/>
    <property type="molecule type" value="Genomic_DNA"/>
</dbReference>
<evidence type="ECO:0008006" key="4">
    <source>
        <dbReference type="Google" id="ProtNLM"/>
    </source>
</evidence>
<accession>A0A4U0NHB2</accession>
<reference evidence="2 3" key="1">
    <citation type="submission" date="2019-04" db="EMBL/GenBank/DDBJ databases">
        <title>Sphingobacterium olei sp. nov., isolated from oil-contaminated soil.</title>
        <authorList>
            <person name="Liu B."/>
        </authorList>
    </citation>
    <scope>NUCLEOTIDE SEQUENCE [LARGE SCALE GENOMIC DNA]</scope>
    <source>
        <strain evidence="2 3">HAL-9</strain>
    </source>
</reference>
<name>A0A4U0NHB2_9SPHI</name>
<evidence type="ECO:0000256" key="1">
    <source>
        <dbReference type="SAM" id="SignalP"/>
    </source>
</evidence>
<evidence type="ECO:0000313" key="3">
    <source>
        <dbReference type="Proteomes" id="UP000306808"/>
    </source>
</evidence>
<evidence type="ECO:0000313" key="2">
    <source>
        <dbReference type="EMBL" id="TJZ53575.1"/>
    </source>
</evidence>
<feature type="signal peptide" evidence="1">
    <location>
        <begin position="1"/>
        <end position="22"/>
    </location>
</feature>
<dbReference type="RefSeq" id="WP_136902369.1">
    <property type="nucleotide sequence ID" value="NZ_SUME01000007.1"/>
</dbReference>
<dbReference type="OrthoDB" id="657976at2"/>
<keyword evidence="3" id="KW-1185">Reference proteome</keyword>
<dbReference type="Proteomes" id="UP000306808">
    <property type="component" value="Unassembled WGS sequence"/>
</dbReference>
<dbReference type="AlphaFoldDB" id="A0A4U0NHB2"/>